<dbReference type="HAMAP" id="MF_00177">
    <property type="entry name" value="Lys_tRNA_synth_class1"/>
    <property type="match status" value="1"/>
</dbReference>
<dbReference type="InterPro" id="IPR020751">
    <property type="entry name" value="aa-tRNA-synth_I_codon-bd_sub2"/>
</dbReference>
<dbReference type="NCBIfam" id="NF001968">
    <property type="entry name" value="PRK00750.1-2"/>
    <property type="match status" value="1"/>
</dbReference>
<protein>
    <recommendedName>
        <fullName evidence="10">Lysine--tRNA ligase</fullName>
        <ecNumber evidence="10">6.1.1.6</ecNumber>
    </recommendedName>
    <alternativeName>
        <fullName evidence="10">Lysyl-tRNA synthetase</fullName>
        <shortName evidence="10">LysRS</shortName>
    </alternativeName>
</protein>
<gene>
    <name evidence="10" type="primary">lysS</name>
    <name evidence="11" type="ORF">CEW89_08935</name>
</gene>
<dbReference type="Pfam" id="PF01921">
    <property type="entry name" value="tRNA-synt_1f"/>
    <property type="match status" value="1"/>
</dbReference>
<dbReference type="PANTHER" id="PTHR37940:SF1">
    <property type="entry name" value="LYSINE--TRNA LIGASE"/>
    <property type="match status" value="1"/>
</dbReference>
<feature type="binding site" evidence="10">
    <location>
        <position position="293"/>
    </location>
    <ligand>
        <name>ATP</name>
        <dbReference type="ChEBI" id="CHEBI:30616"/>
    </ligand>
</feature>
<dbReference type="Gene3D" id="1.10.10.350">
    <property type="match status" value="1"/>
</dbReference>
<accession>A0A291GCA3</accession>
<evidence type="ECO:0000313" key="12">
    <source>
        <dbReference type="Proteomes" id="UP000217935"/>
    </source>
</evidence>
<dbReference type="GO" id="GO:0005524">
    <property type="term" value="F:ATP binding"/>
    <property type="evidence" value="ECO:0007669"/>
    <property type="project" value="UniProtKB-UniRule"/>
</dbReference>
<dbReference type="OrthoDB" id="9803151at2"/>
<proteinExistence type="inferred from homology"/>
<dbReference type="InterPro" id="IPR002904">
    <property type="entry name" value="Lys-tRNA-ligase"/>
</dbReference>
<dbReference type="InterPro" id="IPR008925">
    <property type="entry name" value="aa_tRNA-synth_I_cd-bd_sf"/>
</dbReference>
<dbReference type="PROSITE" id="PS00178">
    <property type="entry name" value="AA_TRNA_LIGASE_I"/>
    <property type="match status" value="1"/>
</dbReference>
<dbReference type="GO" id="GO:0005737">
    <property type="term" value="C:cytoplasm"/>
    <property type="evidence" value="ECO:0007669"/>
    <property type="project" value="UniProtKB-SubCell"/>
</dbReference>
<keyword evidence="6 10" id="KW-0067">ATP-binding</keyword>
<dbReference type="SUPFAM" id="SSF52374">
    <property type="entry name" value="Nucleotidylyl transferase"/>
    <property type="match status" value="1"/>
</dbReference>
<dbReference type="EC" id="6.1.1.6" evidence="10"/>
<dbReference type="RefSeq" id="WP_096805663.1">
    <property type="nucleotide sequence ID" value="NZ_CP022196.1"/>
</dbReference>
<dbReference type="AlphaFoldDB" id="A0A291GCA3"/>
<keyword evidence="5 10" id="KW-0547">Nucleotide-binding</keyword>
<dbReference type="GO" id="GO:0006430">
    <property type="term" value="P:lysyl-tRNA aminoacylation"/>
    <property type="evidence" value="ECO:0007669"/>
    <property type="project" value="UniProtKB-UniRule"/>
</dbReference>
<evidence type="ECO:0000256" key="5">
    <source>
        <dbReference type="ARBA" id="ARBA00022741"/>
    </source>
</evidence>
<keyword evidence="12" id="KW-1185">Reference proteome</keyword>
<keyword evidence="3 10" id="KW-0963">Cytoplasm</keyword>
<name>A0A291GCA3_9RHOB</name>
<comment type="subcellular location">
    <subcellularLocation>
        <location evidence="1 10">Cytoplasm</location>
    </subcellularLocation>
</comment>
<evidence type="ECO:0000256" key="6">
    <source>
        <dbReference type="ARBA" id="ARBA00022840"/>
    </source>
</evidence>
<dbReference type="Gene3D" id="3.40.50.620">
    <property type="entry name" value="HUPs"/>
    <property type="match status" value="2"/>
</dbReference>
<evidence type="ECO:0000256" key="10">
    <source>
        <dbReference type="HAMAP-Rule" id="MF_00177"/>
    </source>
</evidence>
<keyword evidence="4 10" id="KW-0436">Ligase</keyword>
<feature type="short sequence motif" description="'HIGH' region" evidence="10">
    <location>
        <begin position="44"/>
        <end position="52"/>
    </location>
</feature>
<dbReference type="Proteomes" id="UP000217935">
    <property type="component" value="Chromosome"/>
</dbReference>
<evidence type="ECO:0000256" key="1">
    <source>
        <dbReference type="ARBA" id="ARBA00004496"/>
    </source>
</evidence>
<keyword evidence="7 10" id="KW-0648">Protein biosynthesis</keyword>
<dbReference type="InterPro" id="IPR001412">
    <property type="entry name" value="aa-tRNA-synth_I_CS"/>
</dbReference>
<dbReference type="KEGG" id="ceh:CEW89_08935"/>
<dbReference type="EMBL" id="CP022196">
    <property type="protein sequence ID" value="ATG47684.1"/>
    <property type="molecule type" value="Genomic_DNA"/>
</dbReference>
<dbReference type="PANTHER" id="PTHR37940">
    <property type="entry name" value="LYSINE--TRNA LIGASE"/>
    <property type="match status" value="1"/>
</dbReference>
<sequence>MTDLRDAGMSSKAWPFEEARTVLKRYEASKDKKGYVLFETGYGPSGLPHIGTFGEVLRTTMIRRAFEVISDVPTRLICFSDDMDGMRKVPSNVPNQELLHENLHKPLTSVPDPFEEFESFGHHNNAMLRRFLDTFGFEYEFYSATEFYKTGQFDEILKRAVEKYDDVMKVMLKSLREERQQTYSIFLPIHPETGRVLYVPMKSVNKDDYTITFDDEDGREWTLPVTGGAVKLQWKPDFGARWAALDVDFEMYGKDHSTNTPIYDRICEILGGKKPEHFTYELFLDANGEKISKSKGNGLSIDEWLTYASTESLAYFMYQKPKTAKRLHFDVIPRMMDEYHQQLRAYPGQDAAQKAANPVFHIHGADVPLSDMVVPFSMLLNLASVAGAEEKEQLWGFIQRYAPEASPEANPQLDAAAGYAVRYYNDFVKPEKVFRAPTAQERAAMEDLKAAFGSSEVALAAIARKNADMGNDEALPEADFADGDFLQSIVFAVGKNHGFENLRDWFKALYEVLLGQSQGPRFGSFAALYGVTETIALIDKGLSGELS</sequence>
<evidence type="ECO:0000256" key="9">
    <source>
        <dbReference type="ARBA" id="ARBA00048573"/>
    </source>
</evidence>
<evidence type="ECO:0000256" key="4">
    <source>
        <dbReference type="ARBA" id="ARBA00022598"/>
    </source>
</evidence>
<evidence type="ECO:0000256" key="2">
    <source>
        <dbReference type="ARBA" id="ARBA00005594"/>
    </source>
</evidence>
<dbReference type="GO" id="GO:0000049">
    <property type="term" value="F:tRNA binding"/>
    <property type="evidence" value="ECO:0007669"/>
    <property type="project" value="InterPro"/>
</dbReference>
<dbReference type="InterPro" id="IPR014729">
    <property type="entry name" value="Rossmann-like_a/b/a_fold"/>
</dbReference>
<comment type="catalytic activity">
    <reaction evidence="9 10">
        <text>tRNA(Lys) + L-lysine + ATP = L-lysyl-tRNA(Lys) + AMP + diphosphate</text>
        <dbReference type="Rhea" id="RHEA:20792"/>
        <dbReference type="Rhea" id="RHEA-COMP:9696"/>
        <dbReference type="Rhea" id="RHEA-COMP:9697"/>
        <dbReference type="ChEBI" id="CHEBI:30616"/>
        <dbReference type="ChEBI" id="CHEBI:32551"/>
        <dbReference type="ChEBI" id="CHEBI:33019"/>
        <dbReference type="ChEBI" id="CHEBI:78442"/>
        <dbReference type="ChEBI" id="CHEBI:78529"/>
        <dbReference type="ChEBI" id="CHEBI:456215"/>
        <dbReference type="EC" id="6.1.1.6"/>
    </reaction>
</comment>
<feature type="short sequence motif" description="'KMSKS' region" evidence="10">
    <location>
        <begin position="290"/>
        <end position="294"/>
    </location>
</feature>
<keyword evidence="8 10" id="KW-0030">Aminoacyl-tRNA synthetase</keyword>
<comment type="similarity">
    <text evidence="2 10">Belongs to the class-I aminoacyl-tRNA synthetase family.</text>
</comment>
<reference evidence="11 12" key="1">
    <citation type="submission" date="2017-06" db="EMBL/GenBank/DDBJ databases">
        <title>Celeribacter sp. TSPH2 complete genome sequence.</title>
        <authorList>
            <person name="Woo J.-H."/>
            <person name="Kim H.-S."/>
        </authorList>
    </citation>
    <scope>NUCLEOTIDE SEQUENCE [LARGE SCALE GENOMIC DNA]</scope>
    <source>
        <strain evidence="11 12">TSPH2</strain>
    </source>
</reference>
<dbReference type="NCBIfam" id="TIGR00467">
    <property type="entry name" value="lysS_arch"/>
    <property type="match status" value="1"/>
</dbReference>
<dbReference type="SUPFAM" id="SSF48163">
    <property type="entry name" value="An anticodon-binding domain of class I aminoacyl-tRNA synthetases"/>
    <property type="match status" value="1"/>
</dbReference>
<dbReference type="STRING" id="1758178.GCA_001550095_01304"/>
<dbReference type="GO" id="GO:0004824">
    <property type="term" value="F:lysine-tRNA ligase activity"/>
    <property type="evidence" value="ECO:0007669"/>
    <property type="project" value="UniProtKB-UniRule"/>
</dbReference>
<evidence type="ECO:0000313" key="11">
    <source>
        <dbReference type="EMBL" id="ATG47684.1"/>
    </source>
</evidence>
<organism evidence="11 12">
    <name type="scientific">Celeribacter ethanolicus</name>
    <dbReference type="NCBI Taxonomy" id="1758178"/>
    <lineage>
        <taxon>Bacteria</taxon>
        <taxon>Pseudomonadati</taxon>
        <taxon>Pseudomonadota</taxon>
        <taxon>Alphaproteobacteria</taxon>
        <taxon>Rhodobacterales</taxon>
        <taxon>Roseobacteraceae</taxon>
        <taxon>Celeribacter</taxon>
    </lineage>
</organism>
<evidence type="ECO:0000256" key="8">
    <source>
        <dbReference type="ARBA" id="ARBA00023146"/>
    </source>
</evidence>
<evidence type="ECO:0000256" key="7">
    <source>
        <dbReference type="ARBA" id="ARBA00022917"/>
    </source>
</evidence>
<evidence type="ECO:0000256" key="3">
    <source>
        <dbReference type="ARBA" id="ARBA00022490"/>
    </source>
</evidence>